<dbReference type="EMBL" id="CAJOBC010008824">
    <property type="protein sequence ID" value="CAF3971864.1"/>
    <property type="molecule type" value="Genomic_DNA"/>
</dbReference>
<comment type="similarity">
    <text evidence="5">Belongs to the group II decarboxylase family.</text>
</comment>
<evidence type="ECO:0000256" key="3">
    <source>
        <dbReference type="ARBA" id="ARBA00022898"/>
    </source>
</evidence>
<dbReference type="GO" id="GO:0016831">
    <property type="term" value="F:carboxy-lyase activity"/>
    <property type="evidence" value="ECO:0007669"/>
    <property type="project" value="UniProtKB-KW"/>
</dbReference>
<sequence length="259" mass="27958">MFNFINTIAELQLSSSPQVSQEKPSLHPVDWVSARCVAHQMLDASLDHIQSIGDRPVWPPIPDDVRAALENEPLPEQGRSLSDVCRDVSTYVIPCASTNIHPRFFGWVISAGTLGGVLADMIAATLNTNTGGGAHSASLVERTVVEWMRQLFGFPEARTGGILVSGTSMATVIRRATARRWALANSPQLVAYALTEVHGCVAKAFALLALGSKALHLVPVDDNFRIKVDEPRMIIRSDCGKGRTLFCIIGNAGKCSVEV</sequence>
<name>A0A814WRL6_9BILA</name>
<proteinExistence type="inferred from homology"/>
<dbReference type="AlphaFoldDB" id="A0A814WRL6"/>
<dbReference type="GO" id="GO:0006520">
    <property type="term" value="P:amino acid metabolic process"/>
    <property type="evidence" value="ECO:0007669"/>
    <property type="project" value="InterPro"/>
</dbReference>
<comment type="cofactor">
    <cofactor evidence="1 5">
        <name>pyridoxal 5'-phosphate</name>
        <dbReference type="ChEBI" id="CHEBI:597326"/>
    </cofactor>
</comment>
<evidence type="ECO:0000256" key="1">
    <source>
        <dbReference type="ARBA" id="ARBA00001933"/>
    </source>
</evidence>
<evidence type="ECO:0000256" key="2">
    <source>
        <dbReference type="ARBA" id="ARBA00022793"/>
    </source>
</evidence>
<dbReference type="InterPro" id="IPR015421">
    <property type="entry name" value="PyrdxlP-dep_Trfase_major"/>
</dbReference>
<dbReference type="SUPFAM" id="SSF53383">
    <property type="entry name" value="PLP-dependent transferases"/>
    <property type="match status" value="1"/>
</dbReference>
<dbReference type="PANTHER" id="PTHR11999:SF70">
    <property type="entry name" value="MIP05841P"/>
    <property type="match status" value="1"/>
</dbReference>
<dbReference type="InterPro" id="IPR002129">
    <property type="entry name" value="PyrdxlP-dep_de-COase"/>
</dbReference>
<organism evidence="6 8">
    <name type="scientific">Didymodactylos carnosus</name>
    <dbReference type="NCBI Taxonomy" id="1234261"/>
    <lineage>
        <taxon>Eukaryota</taxon>
        <taxon>Metazoa</taxon>
        <taxon>Spiralia</taxon>
        <taxon>Gnathifera</taxon>
        <taxon>Rotifera</taxon>
        <taxon>Eurotatoria</taxon>
        <taxon>Bdelloidea</taxon>
        <taxon>Philodinida</taxon>
        <taxon>Philodinidae</taxon>
        <taxon>Didymodactylos</taxon>
    </lineage>
</organism>
<dbReference type="GO" id="GO:0019752">
    <property type="term" value="P:carboxylic acid metabolic process"/>
    <property type="evidence" value="ECO:0007669"/>
    <property type="project" value="InterPro"/>
</dbReference>
<dbReference type="GO" id="GO:0030170">
    <property type="term" value="F:pyridoxal phosphate binding"/>
    <property type="evidence" value="ECO:0007669"/>
    <property type="project" value="InterPro"/>
</dbReference>
<dbReference type="InterPro" id="IPR010977">
    <property type="entry name" value="Aromatic_deC"/>
</dbReference>
<dbReference type="Proteomes" id="UP000681722">
    <property type="component" value="Unassembled WGS sequence"/>
</dbReference>
<accession>A0A814WRL6</accession>
<dbReference type="Gene3D" id="3.40.640.10">
    <property type="entry name" value="Type I PLP-dependent aspartate aminotransferase-like (Major domain)"/>
    <property type="match status" value="1"/>
</dbReference>
<keyword evidence="3 5" id="KW-0663">Pyridoxal phosphate</keyword>
<gene>
    <name evidence="6" type="ORF">GPM918_LOCUS24045</name>
    <name evidence="7" type="ORF">SRO942_LOCUS24046</name>
</gene>
<dbReference type="PRINTS" id="PR00800">
    <property type="entry name" value="YHDCRBOXLASE"/>
</dbReference>
<dbReference type="Gene3D" id="3.90.1150.170">
    <property type="match status" value="1"/>
</dbReference>
<evidence type="ECO:0000256" key="5">
    <source>
        <dbReference type="RuleBase" id="RU000382"/>
    </source>
</evidence>
<keyword evidence="2" id="KW-0210">Decarboxylase</keyword>
<reference evidence="6" key="1">
    <citation type="submission" date="2021-02" db="EMBL/GenBank/DDBJ databases">
        <authorList>
            <person name="Nowell W R."/>
        </authorList>
    </citation>
    <scope>NUCLEOTIDE SEQUENCE</scope>
</reference>
<evidence type="ECO:0000313" key="7">
    <source>
        <dbReference type="EMBL" id="CAF3971864.1"/>
    </source>
</evidence>
<keyword evidence="8" id="KW-1185">Reference proteome</keyword>
<dbReference type="OrthoDB" id="392571at2759"/>
<evidence type="ECO:0000313" key="8">
    <source>
        <dbReference type="Proteomes" id="UP000663829"/>
    </source>
</evidence>
<comment type="caution">
    <text evidence="6">The sequence shown here is derived from an EMBL/GenBank/DDBJ whole genome shotgun (WGS) entry which is preliminary data.</text>
</comment>
<dbReference type="Pfam" id="PF00282">
    <property type="entry name" value="Pyridoxal_deC"/>
    <property type="match status" value="1"/>
</dbReference>
<evidence type="ECO:0000256" key="4">
    <source>
        <dbReference type="ARBA" id="ARBA00023239"/>
    </source>
</evidence>
<dbReference type="InterPro" id="IPR015424">
    <property type="entry name" value="PyrdxlP-dep_Trfase"/>
</dbReference>
<dbReference type="PANTHER" id="PTHR11999">
    <property type="entry name" value="GROUP II PYRIDOXAL-5-PHOSPHATE DECARBOXYLASE"/>
    <property type="match status" value="1"/>
</dbReference>
<evidence type="ECO:0000313" key="6">
    <source>
        <dbReference type="EMBL" id="CAF1207649.1"/>
    </source>
</evidence>
<protein>
    <submittedName>
        <fullName evidence="6">Uncharacterized protein</fullName>
    </submittedName>
</protein>
<dbReference type="Proteomes" id="UP000663829">
    <property type="component" value="Unassembled WGS sequence"/>
</dbReference>
<dbReference type="EMBL" id="CAJNOQ010008822">
    <property type="protein sequence ID" value="CAF1207649.1"/>
    <property type="molecule type" value="Genomic_DNA"/>
</dbReference>
<keyword evidence="4 5" id="KW-0456">Lyase</keyword>